<dbReference type="Proteomes" id="UP001595885">
    <property type="component" value="Unassembled WGS sequence"/>
</dbReference>
<dbReference type="InterPro" id="IPR031815">
    <property type="entry name" value="DUF5074"/>
</dbReference>
<proteinExistence type="predicted"/>
<dbReference type="SUPFAM" id="SSF101898">
    <property type="entry name" value="NHL repeat"/>
    <property type="match status" value="1"/>
</dbReference>
<name>A0ABV9P7L8_9FLAO</name>
<dbReference type="PANTHER" id="PTHR47197:SF3">
    <property type="entry name" value="DIHYDRO-HEME D1 DEHYDROGENASE"/>
    <property type="match status" value="1"/>
</dbReference>
<comment type="caution">
    <text evidence="1">The sequence shown here is derived from an EMBL/GenBank/DDBJ whole genome shotgun (WGS) entry which is preliminary data.</text>
</comment>
<sequence length="352" mass="37780">MIAAIAVFFASCSDDDNQQINNDLPLGAYDNGVLILNEGNFGQDNSTISFLSNDLADFQVSAFSTVNPTKILGNTAQDIGFYDDYAFVVVNASNKIEIVNRYTLEYVATVDTGLDNPRYIAFANGKGYVTNWGDASVTTDDYVAILNVSNYTVSGTIPVVEGPERIIENNGKLYVAHKGGYGYGNTVSVISSTSNSVTNSIALGADVPNSLQIENGSLYVICGGKPDWTADETLGKFIKINLSSETVTSSIDFTAGNHPSNLVIDGNEVYYTVDLGIYKMNLTATSLPSTELFSTNSQGVYGVYSFAVANDKIFVGDALDYSANGKVYIYSKTGNLEKELTVGVTPTGFYFN</sequence>
<gene>
    <name evidence="1" type="ORF">ACFO3U_11245</name>
</gene>
<organism evidence="1 2">
    <name type="scientific">Flavobacterium ponti</name>
    <dbReference type="NCBI Taxonomy" id="665133"/>
    <lineage>
        <taxon>Bacteria</taxon>
        <taxon>Pseudomonadati</taxon>
        <taxon>Bacteroidota</taxon>
        <taxon>Flavobacteriia</taxon>
        <taxon>Flavobacteriales</taxon>
        <taxon>Flavobacteriaceae</taxon>
        <taxon>Flavobacterium</taxon>
    </lineage>
</organism>
<dbReference type="InterPro" id="IPR015943">
    <property type="entry name" value="WD40/YVTN_repeat-like_dom_sf"/>
</dbReference>
<dbReference type="RefSeq" id="WP_379742203.1">
    <property type="nucleotide sequence ID" value="NZ_JBHSGW010000026.1"/>
</dbReference>
<dbReference type="Gene3D" id="2.130.10.10">
    <property type="entry name" value="YVTN repeat-like/Quinoprotein amine dehydrogenase"/>
    <property type="match status" value="1"/>
</dbReference>
<reference evidence="2" key="1">
    <citation type="journal article" date="2019" name="Int. J. Syst. Evol. Microbiol.">
        <title>The Global Catalogue of Microorganisms (GCM) 10K type strain sequencing project: providing services to taxonomists for standard genome sequencing and annotation.</title>
        <authorList>
            <consortium name="The Broad Institute Genomics Platform"/>
            <consortium name="The Broad Institute Genome Sequencing Center for Infectious Disease"/>
            <person name="Wu L."/>
            <person name="Ma J."/>
        </authorList>
    </citation>
    <scope>NUCLEOTIDE SEQUENCE [LARGE SCALE GENOMIC DNA]</scope>
    <source>
        <strain evidence="2">CCUG 50349</strain>
    </source>
</reference>
<dbReference type="EMBL" id="JBHSGW010000026">
    <property type="protein sequence ID" value="MFC4740566.1"/>
    <property type="molecule type" value="Genomic_DNA"/>
</dbReference>
<dbReference type="Pfam" id="PF16819">
    <property type="entry name" value="DUF5074"/>
    <property type="match status" value="1"/>
</dbReference>
<dbReference type="PANTHER" id="PTHR47197">
    <property type="entry name" value="PROTEIN NIRF"/>
    <property type="match status" value="1"/>
</dbReference>
<evidence type="ECO:0000313" key="1">
    <source>
        <dbReference type="EMBL" id="MFC4740566.1"/>
    </source>
</evidence>
<evidence type="ECO:0000313" key="2">
    <source>
        <dbReference type="Proteomes" id="UP001595885"/>
    </source>
</evidence>
<keyword evidence="2" id="KW-1185">Reference proteome</keyword>
<dbReference type="InterPro" id="IPR051200">
    <property type="entry name" value="Host-pathogen_enzymatic-act"/>
</dbReference>
<protein>
    <submittedName>
        <fullName evidence="1">YncE family protein</fullName>
    </submittedName>
</protein>
<accession>A0ABV9P7L8</accession>